<keyword evidence="2" id="KW-0812">Transmembrane</keyword>
<dbReference type="Proteomes" id="UP000006052">
    <property type="component" value="Chromosome"/>
</dbReference>
<evidence type="ECO:0000313" key="3">
    <source>
        <dbReference type="EMBL" id="AFL79083.1"/>
    </source>
</evidence>
<evidence type="ECO:0000313" key="4">
    <source>
        <dbReference type="Proteomes" id="UP000006052"/>
    </source>
</evidence>
<dbReference type="KEGG" id="afd:Alfi_2830"/>
<evidence type="ECO:0008006" key="5">
    <source>
        <dbReference type="Google" id="ProtNLM"/>
    </source>
</evidence>
<dbReference type="STRING" id="679935.Alfi_2830"/>
<evidence type="ECO:0000256" key="1">
    <source>
        <dbReference type="SAM" id="MobiDB-lite"/>
    </source>
</evidence>
<feature type="compositionally biased region" description="Low complexity" evidence="1">
    <location>
        <begin position="120"/>
        <end position="134"/>
    </location>
</feature>
<name>I3YQ15_ALIFI</name>
<evidence type="ECO:0000256" key="2">
    <source>
        <dbReference type="SAM" id="Phobius"/>
    </source>
</evidence>
<feature type="transmembrane region" description="Helical" evidence="2">
    <location>
        <begin position="190"/>
        <end position="210"/>
    </location>
</feature>
<reference evidence="4" key="1">
    <citation type="journal article" date="2013" name="Stand. Genomic Sci.">
        <title>Complete genome sequence of the bile-resistant pigment-producing anaerobe Alistipes finegoldii type strain (AHN2437(T)).</title>
        <authorList>
            <person name="Mavromatis K."/>
            <person name="Stackebrandt E."/>
            <person name="Munk C."/>
            <person name="Lapidus A."/>
            <person name="Nolan M."/>
            <person name="Lucas S."/>
            <person name="Hammon N."/>
            <person name="Deshpande S."/>
            <person name="Cheng J.F."/>
            <person name="Tapia R."/>
            <person name="Goodwin L.A."/>
            <person name="Pitluck S."/>
            <person name="Liolios K."/>
            <person name="Pagani I."/>
            <person name="Ivanova N."/>
            <person name="Mikhailova N."/>
            <person name="Huntemann M."/>
            <person name="Pati A."/>
            <person name="Chen A."/>
            <person name="Palaniappan K."/>
            <person name="Land M."/>
            <person name="Hauser L."/>
            <person name="Rohde M."/>
            <person name="Gronow S."/>
            <person name="Goker M."/>
            <person name="Detter J.C."/>
            <person name="Bristow J."/>
            <person name="Eisen J.A."/>
            <person name="Markowitz V."/>
            <person name="Hugenholtz P."/>
            <person name="Kyrpides N.C."/>
            <person name="Klenk H.P."/>
            <person name="Woyke T."/>
        </authorList>
    </citation>
    <scope>NUCLEOTIDE SEQUENCE</scope>
    <source>
        <strain evidence="4">DSM 17242 / JCM 16770 / AHN 2437 / CCUG 46020 / CIP 107999</strain>
    </source>
</reference>
<dbReference type="PATRIC" id="fig|679935.3.peg.2748"/>
<proteinExistence type="predicted"/>
<keyword evidence="2" id="KW-1133">Transmembrane helix</keyword>
<feature type="region of interest" description="Disordered" evidence="1">
    <location>
        <begin position="120"/>
        <end position="166"/>
    </location>
</feature>
<feature type="region of interest" description="Disordered" evidence="1">
    <location>
        <begin position="225"/>
        <end position="246"/>
    </location>
</feature>
<keyword evidence="2" id="KW-0472">Membrane</keyword>
<dbReference type="AlphaFoldDB" id="I3YQ15"/>
<dbReference type="EMBL" id="CP003274">
    <property type="protein sequence ID" value="AFL79083.1"/>
    <property type="molecule type" value="Genomic_DNA"/>
</dbReference>
<sequence length="246" mass="26903">MLQISSKISIVLIRTISQYLESHKRLVVPQLGTFIVKEPGVSIVFSELLKRDDGTLRRLLIDGGLSELEAAGEIDRFVFEVRHAVEHGAEFRLDGFGVMRPGPNGTIAFAFESRRAESASGASGLPGAAAASDGQPKPARRPYDEPRISTSAKMAPDPSVRGLRYGKPPKNTDAYTYVDRPPRRRKADRFIWIALIAAALAVAAIAFGYLREAKDRETEMQYLEQPADTHTAASGDAAQPEQPITE</sequence>
<dbReference type="HOGENOM" id="CLU_1127233_0_0_10"/>
<accession>I3YQ15</accession>
<dbReference type="RefSeq" id="WP_014776266.1">
    <property type="nucleotide sequence ID" value="NC_018011.1"/>
</dbReference>
<organism evidence="3 4">
    <name type="scientific">Alistipes finegoldii (strain DSM 17242 / JCM 16770 / CCUG 46020 / CIP 107999 / KCTC 15236 / AHN 2437)</name>
    <dbReference type="NCBI Taxonomy" id="679935"/>
    <lineage>
        <taxon>Bacteria</taxon>
        <taxon>Pseudomonadati</taxon>
        <taxon>Bacteroidota</taxon>
        <taxon>Bacteroidia</taxon>
        <taxon>Bacteroidales</taxon>
        <taxon>Rikenellaceae</taxon>
        <taxon>Alistipes</taxon>
    </lineage>
</organism>
<protein>
    <recommendedName>
        <fullName evidence="5">CCDC81-like prokaryotic HU domain-containing protein</fullName>
    </recommendedName>
</protein>
<gene>
    <name evidence="3" type="ordered locus">Alfi_2830</name>
</gene>